<evidence type="ECO:0000313" key="10">
    <source>
        <dbReference type="Proteomes" id="UP000076738"/>
    </source>
</evidence>
<comment type="cofactor">
    <cofactor evidence="1">
        <name>Mn(2+)</name>
        <dbReference type="ChEBI" id="CHEBI:29035"/>
    </cofactor>
</comment>
<dbReference type="AlphaFoldDB" id="A0A167Q7E5"/>
<protein>
    <submittedName>
        <fullName evidence="9">Peptidase M24</fullName>
    </submittedName>
</protein>
<organism evidence="9 10">
    <name type="scientific">Calocera viscosa (strain TUFC12733)</name>
    <dbReference type="NCBI Taxonomy" id="1330018"/>
    <lineage>
        <taxon>Eukaryota</taxon>
        <taxon>Fungi</taxon>
        <taxon>Dikarya</taxon>
        <taxon>Basidiomycota</taxon>
        <taxon>Agaricomycotina</taxon>
        <taxon>Dacrymycetes</taxon>
        <taxon>Dacrymycetales</taxon>
        <taxon>Dacrymycetaceae</taxon>
        <taxon>Calocera</taxon>
    </lineage>
</organism>
<evidence type="ECO:0000256" key="5">
    <source>
        <dbReference type="ARBA" id="ARBA00023211"/>
    </source>
</evidence>
<keyword evidence="5" id="KW-0464">Manganese</keyword>
<dbReference type="Gene3D" id="3.90.230.10">
    <property type="entry name" value="Creatinase/methionine aminopeptidase superfamily"/>
    <property type="match status" value="1"/>
</dbReference>
<dbReference type="Gene3D" id="3.40.350.10">
    <property type="entry name" value="Creatinase/prolidase N-terminal domain"/>
    <property type="match status" value="1"/>
</dbReference>
<dbReference type="STRING" id="1330018.A0A167Q7E5"/>
<evidence type="ECO:0000256" key="4">
    <source>
        <dbReference type="ARBA" id="ARBA00022801"/>
    </source>
</evidence>
<keyword evidence="4" id="KW-0378">Hydrolase</keyword>
<dbReference type="SUPFAM" id="SSF55920">
    <property type="entry name" value="Creatinase/aminopeptidase"/>
    <property type="match status" value="1"/>
</dbReference>
<dbReference type="Pfam" id="PF00557">
    <property type="entry name" value="Peptidase_M24"/>
    <property type="match status" value="1"/>
</dbReference>
<accession>A0A167Q7E5</accession>
<feature type="domain" description="Peptidase M24" evidence="8">
    <location>
        <begin position="223"/>
        <end position="425"/>
    </location>
</feature>
<proteinExistence type="inferred from homology"/>
<sequence>MEKGTQTAFVPQRTDRKRSFRFISTLVLLCLASYTTWRFWIPLPAPSLSVLEQTDFSHLAGHCSPPPITAAAYASRLSSVSSVLASLNASAYIIEPSPNALYYANVSTSDWGLSERPLLVVITSEGRVSVITPKFEATRAKLLPIPYEGVEYFEWAEADSPYEAALRALPAGAVDGGKVYVDEMARLFIATGLQAVAPDMKVEIAPLPVKALREKKTPEELEILQCVNELTLMAIREVRKHLYFGMRESEGRALMSKALGQAGLSDLDNLFLVGENAALPHGRGTDRKITKNDFILIDCGGSLHGYKSDVTRTFALPESEIPTSHLEIWYSVQTSQKLALAAANPGSPALGVDAAARGFLGRARLAGYFTHRLGHGIGLEVHESPYLLSSSQLPLELGNTFSDEPGVYIEGKVGVRLEDCFVVTEQGGVPLTKGAGGFARSPWDI</sequence>
<keyword evidence="7" id="KW-0472">Membrane</keyword>
<reference evidence="9 10" key="1">
    <citation type="journal article" date="2016" name="Mol. Biol. Evol.">
        <title>Comparative Genomics of Early-Diverging Mushroom-Forming Fungi Provides Insights into the Origins of Lignocellulose Decay Capabilities.</title>
        <authorList>
            <person name="Nagy L.G."/>
            <person name="Riley R."/>
            <person name="Tritt A."/>
            <person name="Adam C."/>
            <person name="Daum C."/>
            <person name="Floudas D."/>
            <person name="Sun H."/>
            <person name="Yadav J.S."/>
            <person name="Pangilinan J."/>
            <person name="Larsson K.H."/>
            <person name="Matsuura K."/>
            <person name="Barry K."/>
            <person name="Labutti K."/>
            <person name="Kuo R."/>
            <person name="Ohm R.A."/>
            <person name="Bhattacharya S.S."/>
            <person name="Shirouzu T."/>
            <person name="Yoshinaga Y."/>
            <person name="Martin F.M."/>
            <person name="Grigoriev I.V."/>
            <person name="Hibbett D.S."/>
        </authorList>
    </citation>
    <scope>NUCLEOTIDE SEQUENCE [LARGE SCALE GENOMIC DNA]</scope>
    <source>
        <strain evidence="9 10">TUFC12733</strain>
    </source>
</reference>
<dbReference type="GO" id="GO:0046872">
    <property type="term" value="F:metal ion binding"/>
    <property type="evidence" value="ECO:0007669"/>
    <property type="project" value="UniProtKB-KW"/>
</dbReference>
<name>A0A167Q7E5_CALVF</name>
<dbReference type="SUPFAM" id="SSF53092">
    <property type="entry name" value="Creatinase/prolidase N-terminal domain"/>
    <property type="match status" value="1"/>
</dbReference>
<dbReference type="InterPro" id="IPR001131">
    <property type="entry name" value="Peptidase_M24B_aminopep-P_CS"/>
</dbReference>
<dbReference type="PANTHER" id="PTHR46112:SF2">
    <property type="entry name" value="XAA-PRO AMINOPEPTIDASE P-RELATED"/>
    <property type="match status" value="1"/>
</dbReference>
<keyword evidence="7" id="KW-0812">Transmembrane</keyword>
<dbReference type="EMBL" id="KV417272">
    <property type="protein sequence ID" value="KZO99490.1"/>
    <property type="molecule type" value="Genomic_DNA"/>
</dbReference>
<evidence type="ECO:0000313" key="9">
    <source>
        <dbReference type="EMBL" id="KZO99490.1"/>
    </source>
</evidence>
<dbReference type="InterPro" id="IPR000994">
    <property type="entry name" value="Pept_M24"/>
</dbReference>
<dbReference type="OrthoDB" id="9995434at2759"/>
<evidence type="ECO:0000256" key="2">
    <source>
        <dbReference type="ARBA" id="ARBA00008766"/>
    </source>
</evidence>
<evidence type="ECO:0000256" key="3">
    <source>
        <dbReference type="ARBA" id="ARBA00022723"/>
    </source>
</evidence>
<feature type="transmembrane region" description="Helical" evidence="7">
    <location>
        <begin position="20"/>
        <end position="40"/>
    </location>
</feature>
<gene>
    <name evidence="9" type="ORF">CALVIDRAFT_534481</name>
</gene>
<keyword evidence="10" id="KW-1185">Reference proteome</keyword>
<dbReference type="PROSITE" id="PS00491">
    <property type="entry name" value="PROLINE_PEPTIDASE"/>
    <property type="match status" value="1"/>
</dbReference>
<dbReference type="GO" id="GO:0016787">
    <property type="term" value="F:hydrolase activity"/>
    <property type="evidence" value="ECO:0007669"/>
    <property type="project" value="UniProtKB-KW"/>
</dbReference>
<evidence type="ECO:0000256" key="6">
    <source>
        <dbReference type="RuleBase" id="RU000590"/>
    </source>
</evidence>
<evidence type="ECO:0000256" key="1">
    <source>
        <dbReference type="ARBA" id="ARBA00001936"/>
    </source>
</evidence>
<dbReference type="InterPro" id="IPR029149">
    <property type="entry name" value="Creatin/AminoP/Spt16_N"/>
</dbReference>
<dbReference type="InterPro" id="IPR036005">
    <property type="entry name" value="Creatinase/aminopeptidase-like"/>
</dbReference>
<comment type="similarity">
    <text evidence="2 6">Belongs to the peptidase M24B family.</text>
</comment>
<dbReference type="InterPro" id="IPR050659">
    <property type="entry name" value="Peptidase_M24B"/>
</dbReference>
<dbReference type="PANTHER" id="PTHR46112">
    <property type="entry name" value="AMINOPEPTIDASE"/>
    <property type="match status" value="1"/>
</dbReference>
<keyword evidence="7" id="KW-1133">Transmembrane helix</keyword>
<dbReference type="Proteomes" id="UP000076738">
    <property type="component" value="Unassembled WGS sequence"/>
</dbReference>
<evidence type="ECO:0000256" key="7">
    <source>
        <dbReference type="SAM" id="Phobius"/>
    </source>
</evidence>
<evidence type="ECO:0000259" key="8">
    <source>
        <dbReference type="Pfam" id="PF00557"/>
    </source>
</evidence>
<keyword evidence="3 6" id="KW-0479">Metal-binding</keyword>